<dbReference type="EMBL" id="PTQR01000099">
    <property type="protein sequence ID" value="TKX20197.1"/>
    <property type="molecule type" value="Genomic_DNA"/>
</dbReference>
<accession>A0A4U7AYV6</accession>
<dbReference type="AlphaFoldDB" id="A0A4U7AYV6"/>
<proteinExistence type="predicted"/>
<sequence>MDNNPNSTNTGVPPVDNPFSPDVFDDDLTHRMLQAFGSPSPSPAMGHVRGARNAYVESEPITPPGVTTARAAGPYTSPSPRLPSLPPTAEQPRARDSSTLEQVMARLERLEADNRALRAEQAVTQTARLASSPYYAASVGNVFSSPVPGADTPHSYQKAGGKRKAARIDPDNDDEPEAPSKKQKKGSTETPKKGVETPDKKGKAVEKGKAAEMGKAVEKGKAAEKTKATEKHKATKKGKAIEKGKAADNGKAGETSKAVENSRKTEESKATGGIDKKKASKQGSEAAVTPASGGVTTTAVPTRIRRATAQPNRAAGTSTTGVTTRSGATTSTRATTTP</sequence>
<comment type="caution">
    <text evidence="2">The sequence shown here is derived from an EMBL/GenBank/DDBJ whole genome shotgun (WGS) entry which is preliminary data.</text>
</comment>
<feature type="compositionally biased region" description="Basic and acidic residues" evidence="1">
    <location>
        <begin position="186"/>
        <end position="232"/>
    </location>
</feature>
<feature type="region of interest" description="Disordered" evidence="1">
    <location>
        <begin position="1"/>
        <end position="25"/>
    </location>
</feature>
<protein>
    <submittedName>
        <fullName evidence="2">Uncharacterized protein</fullName>
    </submittedName>
</protein>
<feature type="compositionally biased region" description="Low complexity" evidence="1">
    <location>
        <begin position="313"/>
        <end position="338"/>
    </location>
</feature>
<evidence type="ECO:0000313" key="2">
    <source>
        <dbReference type="EMBL" id="TKX20197.1"/>
    </source>
</evidence>
<feature type="region of interest" description="Disordered" evidence="1">
    <location>
        <begin position="139"/>
        <end position="338"/>
    </location>
</feature>
<feature type="compositionally biased region" description="Basic and acidic residues" evidence="1">
    <location>
        <begin position="239"/>
        <end position="248"/>
    </location>
</feature>
<evidence type="ECO:0000313" key="3">
    <source>
        <dbReference type="Proteomes" id="UP000308133"/>
    </source>
</evidence>
<name>A0A4U7AYV6_9PEZI</name>
<evidence type="ECO:0000256" key="1">
    <source>
        <dbReference type="SAM" id="MobiDB-lite"/>
    </source>
</evidence>
<feature type="compositionally biased region" description="Basic and acidic residues" evidence="1">
    <location>
        <begin position="260"/>
        <end position="277"/>
    </location>
</feature>
<reference evidence="2 3" key="1">
    <citation type="submission" date="2018-02" db="EMBL/GenBank/DDBJ databases">
        <title>Draft genome sequences of Elsinoe sp., causing black scab on jojoba.</title>
        <authorList>
            <person name="Stodart B."/>
            <person name="Jeffress S."/>
            <person name="Ash G."/>
            <person name="Arun Chinnappa K."/>
        </authorList>
    </citation>
    <scope>NUCLEOTIDE SEQUENCE [LARGE SCALE GENOMIC DNA]</scope>
    <source>
        <strain evidence="2 3">Hillstone_2</strain>
    </source>
</reference>
<gene>
    <name evidence="2" type="ORF">C1H76_7616</name>
</gene>
<organism evidence="2 3">
    <name type="scientific">Elsinoe australis</name>
    <dbReference type="NCBI Taxonomy" id="40998"/>
    <lineage>
        <taxon>Eukaryota</taxon>
        <taxon>Fungi</taxon>
        <taxon>Dikarya</taxon>
        <taxon>Ascomycota</taxon>
        <taxon>Pezizomycotina</taxon>
        <taxon>Dothideomycetes</taxon>
        <taxon>Dothideomycetidae</taxon>
        <taxon>Myriangiales</taxon>
        <taxon>Elsinoaceae</taxon>
        <taxon>Elsinoe</taxon>
    </lineage>
</organism>
<feature type="compositionally biased region" description="Polar residues" evidence="1">
    <location>
        <begin position="1"/>
        <end position="11"/>
    </location>
</feature>
<feature type="region of interest" description="Disordered" evidence="1">
    <location>
        <begin position="57"/>
        <end position="99"/>
    </location>
</feature>
<dbReference type="Proteomes" id="UP000308133">
    <property type="component" value="Unassembled WGS sequence"/>
</dbReference>